<dbReference type="Proteomes" id="UP001233999">
    <property type="component" value="Unassembled WGS sequence"/>
</dbReference>
<evidence type="ECO:0000259" key="2">
    <source>
        <dbReference type="PROSITE" id="PS50157"/>
    </source>
</evidence>
<comment type="caution">
    <text evidence="3">The sequence shown here is derived from an EMBL/GenBank/DDBJ whole genome shotgun (WGS) entry which is preliminary data.</text>
</comment>
<dbReference type="InterPro" id="IPR013087">
    <property type="entry name" value="Znf_C2H2_type"/>
</dbReference>
<accession>A0AAD8A7X5</accession>
<reference evidence="3" key="2">
    <citation type="submission" date="2023-05" db="EMBL/GenBank/DDBJ databases">
        <authorList>
            <person name="Fouks B."/>
        </authorList>
    </citation>
    <scope>NUCLEOTIDE SEQUENCE</scope>
    <source>
        <strain evidence="3">Stay&amp;Tobe</strain>
        <tissue evidence="3">Testes</tissue>
    </source>
</reference>
<gene>
    <name evidence="3" type="ORF">L9F63_014458</name>
</gene>
<dbReference type="AlphaFoldDB" id="A0AAD8A7X5"/>
<dbReference type="GO" id="GO:0008270">
    <property type="term" value="F:zinc ion binding"/>
    <property type="evidence" value="ECO:0007669"/>
    <property type="project" value="UniProtKB-KW"/>
</dbReference>
<feature type="domain" description="C2H2-type" evidence="2">
    <location>
        <begin position="44"/>
        <end position="68"/>
    </location>
</feature>
<protein>
    <recommendedName>
        <fullName evidence="2">C2H2-type domain-containing protein</fullName>
    </recommendedName>
</protein>
<dbReference type="Pfam" id="PF00096">
    <property type="entry name" value="zf-C2H2"/>
    <property type="match status" value="1"/>
</dbReference>
<sequence length="91" mass="10654">MNEIPDYKSLFVRLSSGTSRQCKICGKVVNNMKNHYLYHNPGRFECPVCFRMFSRPDHLKQHVKWKHAHIPLMDFTGNPSQPYIQTPHGLV</sequence>
<evidence type="ECO:0000313" key="4">
    <source>
        <dbReference type="Proteomes" id="UP001233999"/>
    </source>
</evidence>
<name>A0AAD8A7X5_DIPPU</name>
<organism evidence="3 4">
    <name type="scientific">Diploptera punctata</name>
    <name type="common">Pacific beetle cockroach</name>
    <dbReference type="NCBI Taxonomy" id="6984"/>
    <lineage>
        <taxon>Eukaryota</taxon>
        <taxon>Metazoa</taxon>
        <taxon>Ecdysozoa</taxon>
        <taxon>Arthropoda</taxon>
        <taxon>Hexapoda</taxon>
        <taxon>Insecta</taxon>
        <taxon>Pterygota</taxon>
        <taxon>Neoptera</taxon>
        <taxon>Polyneoptera</taxon>
        <taxon>Dictyoptera</taxon>
        <taxon>Blattodea</taxon>
        <taxon>Blaberoidea</taxon>
        <taxon>Blaberidae</taxon>
        <taxon>Diplopterinae</taxon>
        <taxon>Diploptera</taxon>
    </lineage>
</organism>
<dbReference type="EMBL" id="JASPKZ010003067">
    <property type="protein sequence ID" value="KAJ9594142.1"/>
    <property type="molecule type" value="Genomic_DNA"/>
</dbReference>
<keyword evidence="1" id="KW-0479">Metal-binding</keyword>
<dbReference type="InterPro" id="IPR036236">
    <property type="entry name" value="Znf_C2H2_sf"/>
</dbReference>
<evidence type="ECO:0000256" key="1">
    <source>
        <dbReference type="PROSITE-ProRule" id="PRU00042"/>
    </source>
</evidence>
<dbReference type="PROSITE" id="PS00028">
    <property type="entry name" value="ZINC_FINGER_C2H2_1"/>
    <property type="match status" value="1"/>
</dbReference>
<proteinExistence type="predicted"/>
<dbReference type="SUPFAM" id="SSF57667">
    <property type="entry name" value="beta-beta-alpha zinc fingers"/>
    <property type="match status" value="1"/>
</dbReference>
<evidence type="ECO:0000313" key="3">
    <source>
        <dbReference type="EMBL" id="KAJ9594142.1"/>
    </source>
</evidence>
<keyword evidence="1" id="KW-0862">Zinc</keyword>
<keyword evidence="4" id="KW-1185">Reference proteome</keyword>
<dbReference type="Gene3D" id="3.30.160.60">
    <property type="entry name" value="Classic Zinc Finger"/>
    <property type="match status" value="1"/>
</dbReference>
<dbReference type="SMART" id="SM00355">
    <property type="entry name" value="ZnF_C2H2"/>
    <property type="match status" value="2"/>
</dbReference>
<dbReference type="PROSITE" id="PS50157">
    <property type="entry name" value="ZINC_FINGER_C2H2_2"/>
    <property type="match status" value="1"/>
</dbReference>
<keyword evidence="1" id="KW-0863">Zinc-finger</keyword>
<reference evidence="3" key="1">
    <citation type="journal article" date="2023" name="IScience">
        <title>Live-bearing cockroach genome reveals convergent evolutionary mechanisms linked to viviparity in insects and beyond.</title>
        <authorList>
            <person name="Fouks B."/>
            <person name="Harrison M.C."/>
            <person name="Mikhailova A.A."/>
            <person name="Marchal E."/>
            <person name="English S."/>
            <person name="Carruthers M."/>
            <person name="Jennings E.C."/>
            <person name="Chiamaka E.L."/>
            <person name="Frigard R.A."/>
            <person name="Pippel M."/>
            <person name="Attardo G.M."/>
            <person name="Benoit J.B."/>
            <person name="Bornberg-Bauer E."/>
            <person name="Tobe S.S."/>
        </authorList>
    </citation>
    <scope>NUCLEOTIDE SEQUENCE</scope>
    <source>
        <strain evidence="3">Stay&amp;Tobe</strain>
    </source>
</reference>